<sequence>MDTLQIKRLAESQATALKDTIEALQAQGRDIGVQHTGNNCVFVTGVLGGYDYNDAFFLDTTESIERMSKLNKELRSYIVVPLEHGSSSSSEVANG</sequence>
<evidence type="ECO:0000313" key="2">
    <source>
        <dbReference type="Proteomes" id="UP000219285"/>
    </source>
</evidence>
<organism evidence="1 2">
    <name type="scientific">Alteromonas pelagimontana</name>
    <dbReference type="NCBI Taxonomy" id="1858656"/>
    <lineage>
        <taxon>Bacteria</taxon>
        <taxon>Pseudomonadati</taxon>
        <taxon>Pseudomonadota</taxon>
        <taxon>Gammaproteobacteria</taxon>
        <taxon>Alteromonadales</taxon>
        <taxon>Alteromonadaceae</taxon>
        <taxon>Alteromonas/Salinimonas group</taxon>
        <taxon>Alteromonas</taxon>
    </lineage>
</organism>
<reference evidence="2" key="1">
    <citation type="submission" date="2014-12" db="EMBL/GenBank/DDBJ databases">
        <title>Complete genome sequence of a multi-drug resistant Klebsiella pneumoniae.</title>
        <authorList>
            <person name="Hua X."/>
            <person name="Chen Q."/>
            <person name="Li X."/>
            <person name="Feng Y."/>
            <person name="Ruan Z."/>
            <person name="Yu Y."/>
        </authorList>
    </citation>
    <scope>NUCLEOTIDE SEQUENCE [LARGE SCALE GENOMIC DNA]</scope>
    <source>
        <strain evidence="2">5.12</strain>
    </source>
</reference>
<reference evidence="1 2" key="2">
    <citation type="submission" date="2020-04" db="EMBL/GenBank/DDBJ databases">
        <title>Complete genome sequence of Alteromonas pelagimontana 5.12T.</title>
        <authorList>
            <person name="Sinha R.K."/>
            <person name="Krishnan K.P."/>
            <person name="Kurian J.P."/>
        </authorList>
    </citation>
    <scope>NUCLEOTIDE SEQUENCE [LARGE SCALE GENOMIC DNA]</scope>
    <source>
        <strain evidence="1 2">5.12</strain>
    </source>
</reference>
<proteinExistence type="predicted"/>
<dbReference type="KEGG" id="apel:CA267_001960"/>
<name>A0A6M4M9K3_9ALTE</name>
<keyword evidence="2" id="KW-1185">Reference proteome</keyword>
<dbReference type="RefSeq" id="WP_075609031.1">
    <property type="nucleotide sequence ID" value="NZ_CP052766.1"/>
</dbReference>
<accession>A0A6M4M9K3</accession>
<evidence type="ECO:0000313" key="1">
    <source>
        <dbReference type="EMBL" id="QJR79649.1"/>
    </source>
</evidence>
<gene>
    <name evidence="1" type="ORF">CA267_001960</name>
</gene>
<dbReference type="EMBL" id="CP052766">
    <property type="protein sequence ID" value="QJR79649.1"/>
    <property type="molecule type" value="Genomic_DNA"/>
</dbReference>
<protein>
    <submittedName>
        <fullName evidence="1">Uncharacterized protein</fullName>
    </submittedName>
</protein>
<dbReference type="AlphaFoldDB" id="A0A6M4M9K3"/>
<dbReference type="Proteomes" id="UP000219285">
    <property type="component" value="Chromosome"/>
</dbReference>